<protein>
    <submittedName>
        <fullName evidence="2">Uncharacterized protein</fullName>
    </submittedName>
</protein>
<organism evidence="2 3">
    <name type="scientific">Exserohilum turcicum (strain 28A)</name>
    <name type="common">Northern leaf blight fungus</name>
    <name type="synonym">Setosphaeria turcica</name>
    <dbReference type="NCBI Taxonomy" id="671987"/>
    <lineage>
        <taxon>Eukaryota</taxon>
        <taxon>Fungi</taxon>
        <taxon>Dikarya</taxon>
        <taxon>Ascomycota</taxon>
        <taxon>Pezizomycotina</taxon>
        <taxon>Dothideomycetes</taxon>
        <taxon>Pleosporomycetidae</taxon>
        <taxon>Pleosporales</taxon>
        <taxon>Pleosporineae</taxon>
        <taxon>Pleosporaceae</taxon>
        <taxon>Exserohilum</taxon>
    </lineage>
</organism>
<dbReference type="eggNOG" id="ENOG502S0KD">
    <property type="taxonomic scope" value="Eukaryota"/>
</dbReference>
<dbReference type="Proteomes" id="UP000016935">
    <property type="component" value="Unassembled WGS sequence"/>
</dbReference>
<sequence length="925" mass="105662">MKQARVLQAEEEVERQKSSHFRGRARVPLQFLHFSEHNPRDLDQSNVRRLIGVYAEEGVKRLQYEHYVPAVIGKDDLSSALQLSGLSLVDLLNSSQSKPPRLTFPEGFRLTCLHGKHRIEAAKHSSSLQGDHRWWTVTLYSEGLSTQARRSLVDDYSNSRKFSDGTIFRKIIEYETSDNYSKQHWWSWLTDCKKDILCRIFSHLEFNAALRQLYQVPALLEDLNITVWHKIIATRSDEEFLHYISLVLATFDYICNKQKRLLIALDRETVRHLQSRCPGTSLSDLKHLEHLVHKRQIFPNVDDATRQEIWKRLRNTKYLIPTLGSLQHDFKYIRGPAVALHRLLSPTGSRRQHRKTLRDLAELAFSAPQLREKVTIQITNDSTQEITGDEHDQFEIGFQQLYLFAMRESWSLVNDCPLKEPAREKPLPKSPDPIVWHNFAKLAYTLGFKSTEVQRLKQINPFQEKARQVLLDKHEWSCEDALIQRLLTDTEQLYRMMSQNTSSLKNEPQMLTHGPGEPVKRRRGRCYENAYDRDKQHMFIKTLLQPVDGYADSVTSLFVRKSVYQAFFPSWKIAREAPIVSEPKEDVNSNRTEEQTDDVDMRDAAASSPKEGTDGVMARQQNGDTDMIDTTAVSRSSQRGDRVDGFPYLHAGSTKTPQEGNPIMNEEMRGGLAIAMNTASTGLINESSQKRSFAHSNTAAGTLPPAPPLALQLVRATDARLSTTKRTRTDNDRGNIKDRNGSEHATGANTQVVARRGSTSTILPTNALTTAPSLDLQLVSPGNTHDWARKRPRTGDYVETIRNKNGNGYESTLKLQRPSDFHRHLRGRHSPLNYGKSIWGDTHPQISSSVEVTVWTDFDGEWEEVQNSRCNSSEQVQEVIGKLQAERECWPATKEGRGLMASECYEIATQPGGDYRVYVTKYEEL</sequence>
<dbReference type="AlphaFoldDB" id="R0K2Q8"/>
<name>R0K2Q8_EXST2</name>
<evidence type="ECO:0000313" key="2">
    <source>
        <dbReference type="EMBL" id="EOA82652.1"/>
    </source>
</evidence>
<reference evidence="2 3" key="2">
    <citation type="journal article" date="2013" name="PLoS Genet.">
        <title>Comparative genome structure, secondary metabolite, and effector coding capacity across Cochliobolus pathogens.</title>
        <authorList>
            <person name="Condon B.J."/>
            <person name="Leng Y."/>
            <person name="Wu D."/>
            <person name="Bushley K.E."/>
            <person name="Ohm R.A."/>
            <person name="Otillar R."/>
            <person name="Martin J."/>
            <person name="Schackwitz W."/>
            <person name="Grimwood J."/>
            <person name="MohdZainudin N."/>
            <person name="Xue C."/>
            <person name="Wang R."/>
            <person name="Manning V.A."/>
            <person name="Dhillon B."/>
            <person name="Tu Z.J."/>
            <person name="Steffenson B.J."/>
            <person name="Salamov A."/>
            <person name="Sun H."/>
            <person name="Lowry S."/>
            <person name="LaButti K."/>
            <person name="Han J."/>
            <person name="Copeland A."/>
            <person name="Lindquist E."/>
            <person name="Barry K."/>
            <person name="Schmutz J."/>
            <person name="Baker S.E."/>
            <person name="Ciuffetti L.M."/>
            <person name="Grigoriev I.V."/>
            <person name="Zhong S."/>
            <person name="Turgeon B.G."/>
        </authorList>
    </citation>
    <scope>NUCLEOTIDE SEQUENCE [LARGE SCALE GENOMIC DNA]</scope>
    <source>
        <strain evidence="3">28A</strain>
    </source>
</reference>
<keyword evidence="3" id="KW-1185">Reference proteome</keyword>
<feature type="compositionally biased region" description="Basic and acidic residues" evidence="1">
    <location>
        <begin position="584"/>
        <end position="603"/>
    </location>
</feature>
<proteinExistence type="predicted"/>
<dbReference type="OrthoDB" id="5421195at2759"/>
<feature type="compositionally biased region" description="Basic and acidic residues" evidence="1">
    <location>
        <begin position="727"/>
        <end position="742"/>
    </location>
</feature>
<dbReference type="HOGENOM" id="CLU_358233_0_0_1"/>
<dbReference type="InterPro" id="IPR022198">
    <property type="entry name" value="DUF3723"/>
</dbReference>
<dbReference type="RefSeq" id="XP_008029446.1">
    <property type="nucleotide sequence ID" value="XM_008031255.1"/>
</dbReference>
<accession>R0K2Q8</accession>
<dbReference type="STRING" id="671987.R0K2Q8"/>
<evidence type="ECO:0000313" key="3">
    <source>
        <dbReference type="Proteomes" id="UP000016935"/>
    </source>
</evidence>
<feature type="region of interest" description="Disordered" evidence="1">
    <location>
        <begin position="502"/>
        <end position="521"/>
    </location>
</feature>
<dbReference type="GeneID" id="19403877"/>
<feature type="region of interest" description="Disordered" evidence="1">
    <location>
        <begin position="584"/>
        <end position="620"/>
    </location>
</feature>
<dbReference type="Pfam" id="PF12520">
    <property type="entry name" value="DUF3723"/>
    <property type="match status" value="1"/>
</dbReference>
<dbReference type="CDD" id="cd01670">
    <property type="entry name" value="Death"/>
    <property type="match status" value="1"/>
</dbReference>
<reference evidence="2 3" key="1">
    <citation type="journal article" date="2012" name="PLoS Pathog.">
        <title>Diverse lifestyles and strategies of plant pathogenesis encoded in the genomes of eighteen Dothideomycetes fungi.</title>
        <authorList>
            <person name="Ohm R.A."/>
            <person name="Feau N."/>
            <person name="Henrissat B."/>
            <person name="Schoch C.L."/>
            <person name="Horwitz B.A."/>
            <person name="Barry K.W."/>
            <person name="Condon B.J."/>
            <person name="Copeland A.C."/>
            <person name="Dhillon B."/>
            <person name="Glaser F."/>
            <person name="Hesse C.N."/>
            <person name="Kosti I."/>
            <person name="LaButti K."/>
            <person name="Lindquist E.A."/>
            <person name="Lucas S."/>
            <person name="Salamov A.A."/>
            <person name="Bradshaw R.E."/>
            <person name="Ciuffetti L."/>
            <person name="Hamelin R.C."/>
            <person name="Kema G.H.J."/>
            <person name="Lawrence C."/>
            <person name="Scott J.A."/>
            <person name="Spatafora J.W."/>
            <person name="Turgeon B.G."/>
            <person name="de Wit P.J.G.M."/>
            <person name="Zhong S."/>
            <person name="Goodwin S.B."/>
            <person name="Grigoriev I.V."/>
        </authorList>
    </citation>
    <scope>NUCLEOTIDE SEQUENCE [LARGE SCALE GENOMIC DNA]</scope>
    <source>
        <strain evidence="3">28A</strain>
    </source>
</reference>
<feature type="region of interest" description="Disordered" evidence="1">
    <location>
        <begin position="723"/>
        <end position="748"/>
    </location>
</feature>
<gene>
    <name evidence="2" type="ORF">SETTUDRAFT_34199</name>
</gene>
<evidence type="ECO:0000256" key="1">
    <source>
        <dbReference type="SAM" id="MobiDB-lite"/>
    </source>
</evidence>
<dbReference type="EMBL" id="KB908844">
    <property type="protein sequence ID" value="EOA82652.1"/>
    <property type="molecule type" value="Genomic_DNA"/>
</dbReference>